<dbReference type="Proteomes" id="UP000185680">
    <property type="component" value="Chromosome"/>
</dbReference>
<dbReference type="InterPro" id="IPR002059">
    <property type="entry name" value="CSP_DNA-bd"/>
</dbReference>
<feature type="region of interest" description="Disordered" evidence="2">
    <location>
        <begin position="71"/>
        <end position="100"/>
    </location>
</feature>
<dbReference type="InterPro" id="IPR012340">
    <property type="entry name" value="NA-bd_OB-fold"/>
</dbReference>
<proteinExistence type="predicted"/>
<dbReference type="SMART" id="SM00894">
    <property type="entry name" value="Excalibur"/>
    <property type="match status" value="1"/>
</dbReference>
<dbReference type="STRING" id="1763535.LPB072_17505"/>
<dbReference type="PROSITE" id="PS00352">
    <property type="entry name" value="CSD_1"/>
    <property type="match status" value="1"/>
</dbReference>
<dbReference type="Proteomes" id="UP000185657">
    <property type="component" value="Unassembled WGS sequence"/>
</dbReference>
<name>A0A167IUN1_9BURK</name>
<dbReference type="KEGG" id="hyl:LPB072_17505"/>
<dbReference type="Pfam" id="PF05901">
    <property type="entry name" value="Excalibur"/>
    <property type="match status" value="1"/>
</dbReference>
<dbReference type="PANTHER" id="PTHR46565:SF20">
    <property type="entry name" value="COLD SHOCK DOMAIN-CONTAINING PROTEIN 4"/>
    <property type="match status" value="1"/>
</dbReference>
<dbReference type="Pfam" id="PF00313">
    <property type="entry name" value="CSD"/>
    <property type="match status" value="1"/>
</dbReference>
<dbReference type="SMART" id="SM00357">
    <property type="entry name" value="CSP"/>
    <property type="match status" value="1"/>
</dbReference>
<dbReference type="EMBL" id="CP017476">
    <property type="protein sequence ID" value="AOW14367.1"/>
    <property type="molecule type" value="Genomic_DNA"/>
</dbReference>
<dbReference type="SUPFAM" id="SSF50249">
    <property type="entry name" value="Nucleic acid-binding proteins"/>
    <property type="match status" value="1"/>
</dbReference>
<dbReference type="InterPro" id="IPR011129">
    <property type="entry name" value="CSD"/>
</dbReference>
<dbReference type="InterPro" id="IPR008613">
    <property type="entry name" value="Excalibur_Ca-bd_domain"/>
</dbReference>
<feature type="compositionally biased region" description="Basic and acidic residues" evidence="2">
    <location>
        <begin position="72"/>
        <end position="88"/>
    </location>
</feature>
<dbReference type="InterPro" id="IPR019844">
    <property type="entry name" value="CSD_CS"/>
</dbReference>
<protein>
    <recommendedName>
        <fullName evidence="3">CSD domain-containing protein</fullName>
    </recommendedName>
</protein>
<sequence>MNTPANRFNGTLKKWNDERGFGFLVAEHGGQELFVHVSAFPRGGRPPMVGEALSFEVEPDKDGRKRAVRVRRPGDAEPRQARQHDQARPRGRSSPPRRAESNSWVSSVIGLLLLAGAGWYAYGQYSERVVALPEATPQGVMNPEPWTKPRATQPNRYQCDGRQHCSQMTSCEEAKFFIRNCPDTKMDGDRDGVPCEQQLCTGIFGGSGVL</sequence>
<dbReference type="CDD" id="cd04458">
    <property type="entry name" value="CSP_CDS"/>
    <property type="match status" value="1"/>
</dbReference>
<organism evidence="4 7">
    <name type="scientific">Hydrogenophaga crassostreae</name>
    <dbReference type="NCBI Taxonomy" id="1763535"/>
    <lineage>
        <taxon>Bacteria</taxon>
        <taxon>Pseudomonadati</taxon>
        <taxon>Pseudomonadota</taxon>
        <taxon>Betaproteobacteria</taxon>
        <taxon>Burkholderiales</taxon>
        <taxon>Comamonadaceae</taxon>
        <taxon>Hydrogenophaga</taxon>
    </lineage>
</organism>
<evidence type="ECO:0000256" key="1">
    <source>
        <dbReference type="RuleBase" id="RU000408"/>
    </source>
</evidence>
<dbReference type="GO" id="GO:0005829">
    <property type="term" value="C:cytosol"/>
    <property type="evidence" value="ECO:0007669"/>
    <property type="project" value="UniProtKB-ARBA"/>
</dbReference>
<keyword evidence="6" id="KW-1185">Reference proteome</keyword>
<feature type="domain" description="CSD" evidence="3">
    <location>
        <begin position="7"/>
        <end position="72"/>
    </location>
</feature>
<dbReference type="EMBL" id="LVWD01000003">
    <property type="protein sequence ID" value="OAD43610.1"/>
    <property type="molecule type" value="Genomic_DNA"/>
</dbReference>
<evidence type="ECO:0000256" key="2">
    <source>
        <dbReference type="SAM" id="MobiDB-lite"/>
    </source>
</evidence>
<dbReference type="RefSeq" id="WP_066085786.1">
    <property type="nucleotide sequence ID" value="NZ_CP017476.1"/>
</dbReference>
<dbReference type="PANTHER" id="PTHR46565">
    <property type="entry name" value="COLD SHOCK DOMAIN PROTEIN 2"/>
    <property type="match status" value="1"/>
</dbReference>
<evidence type="ECO:0000313" key="6">
    <source>
        <dbReference type="Proteomes" id="UP000185657"/>
    </source>
</evidence>
<gene>
    <name evidence="4" type="ORF">LPB072_17505</name>
    <name evidence="5" type="ORF">LPB72_03530</name>
</gene>
<accession>A0A167IUN1</accession>
<evidence type="ECO:0000313" key="4">
    <source>
        <dbReference type="EMBL" id="AOW14367.1"/>
    </source>
</evidence>
<evidence type="ECO:0000259" key="3">
    <source>
        <dbReference type="PROSITE" id="PS51857"/>
    </source>
</evidence>
<dbReference type="PROSITE" id="PS51857">
    <property type="entry name" value="CSD_2"/>
    <property type="match status" value="1"/>
</dbReference>
<reference evidence="4 7" key="2">
    <citation type="submission" date="2016-10" db="EMBL/GenBank/DDBJ databases">
        <title>Hydorgenophaga sp. LPB0072 isolated from gastropod.</title>
        <authorList>
            <person name="Kim E."/>
            <person name="Yi H."/>
        </authorList>
    </citation>
    <scope>NUCLEOTIDE SEQUENCE [LARGE SCALE GENOMIC DNA]</scope>
    <source>
        <strain evidence="4 7">LPB0072</strain>
    </source>
</reference>
<dbReference type="PRINTS" id="PR00050">
    <property type="entry name" value="COLDSHOCK"/>
</dbReference>
<evidence type="ECO:0000313" key="7">
    <source>
        <dbReference type="Proteomes" id="UP000185680"/>
    </source>
</evidence>
<dbReference type="Gene3D" id="2.40.50.140">
    <property type="entry name" value="Nucleic acid-binding proteins"/>
    <property type="match status" value="1"/>
</dbReference>
<reference evidence="5 6" key="1">
    <citation type="submission" date="2016-02" db="EMBL/GenBank/DDBJ databases">
        <title>Draft genome sequence of Hydrogenophaga sp. LPB0072.</title>
        <authorList>
            <person name="Shin S.-K."/>
            <person name="Yi H."/>
        </authorList>
    </citation>
    <scope>NUCLEOTIDE SEQUENCE [LARGE SCALE GENOMIC DNA]</scope>
    <source>
        <strain evidence="5 6">LPB0072</strain>
    </source>
</reference>
<comment type="subcellular location">
    <subcellularLocation>
        <location evidence="1">Cytoplasm</location>
    </subcellularLocation>
</comment>
<dbReference type="GO" id="GO:0003676">
    <property type="term" value="F:nucleic acid binding"/>
    <property type="evidence" value="ECO:0007669"/>
    <property type="project" value="InterPro"/>
</dbReference>
<evidence type="ECO:0000313" key="5">
    <source>
        <dbReference type="EMBL" id="OAD43610.1"/>
    </source>
</evidence>
<dbReference type="OrthoDB" id="72963at2"/>
<dbReference type="AlphaFoldDB" id="A0A167IUN1"/>